<dbReference type="SUPFAM" id="SSF53756">
    <property type="entry name" value="UDP-Glycosyltransferase/glycogen phosphorylase"/>
    <property type="match status" value="1"/>
</dbReference>
<gene>
    <name evidence="2" type="ORF">BLA60_34000</name>
</gene>
<dbReference type="InterPro" id="IPR002213">
    <property type="entry name" value="UDP_glucos_trans"/>
</dbReference>
<dbReference type="GO" id="GO:0008194">
    <property type="term" value="F:UDP-glycosyltransferase activity"/>
    <property type="evidence" value="ECO:0007669"/>
    <property type="project" value="InterPro"/>
</dbReference>
<protein>
    <recommendedName>
        <fullName evidence="1">Erythromycin biosynthesis protein CIII-like C-terminal domain-containing protein</fullName>
    </recommendedName>
</protein>
<dbReference type="PANTHER" id="PTHR48050">
    <property type="entry name" value="STEROL 3-BETA-GLUCOSYLTRANSFERASE"/>
    <property type="match status" value="1"/>
</dbReference>
<dbReference type="GO" id="GO:0017000">
    <property type="term" value="P:antibiotic biosynthetic process"/>
    <property type="evidence" value="ECO:0007669"/>
    <property type="project" value="UniProtKB-ARBA"/>
</dbReference>
<dbReference type="Proteomes" id="UP000185696">
    <property type="component" value="Unassembled WGS sequence"/>
</dbReference>
<dbReference type="GO" id="GO:0016758">
    <property type="term" value="F:hexosyltransferase activity"/>
    <property type="evidence" value="ECO:0007669"/>
    <property type="project" value="UniProtKB-ARBA"/>
</dbReference>
<comment type="caution">
    <text evidence="2">The sequence shown here is derived from an EMBL/GenBank/DDBJ whole genome shotgun (WGS) entry which is preliminary data.</text>
</comment>
<sequence length="446" mass="48621">MAGILIGANAYVGHVTPLLPIARLLVERGHDVRFYTGRAFEQRVRATGARFLPIRAELEVDERDPNARFPERASLSGVKLVKHIVRHEFTADGLAQYEDFRAILDDEPADLMLVESTFAGARWVHEKGGPPWAVLNITTLMLGSRDTAPGGFGLAPGRGAVGRLRDRLLRRLVFRTFREEIRYFDELRQSIGLPATGEYVTEAPLSPFLFMHPTVPAFEFPRTDLPPQVHFLGPILPPPPADFTPPPWWSDLDSGRPVVHVTQGTVQTDGAHLITPTIRALAGEDVLVVATTGGPPVESLRLDHVPDNVRLARFVPHARLLPYVDVMVTNGGYNGIQAALANGVPLVATGRTEDKPDVCARVAWAGVGVDLRSARPSPARIRGAVRRVLSDPGFTQRARLLSESMAAHDAPAEAADLVERLLATGRPVVRAQRPDAVDLAGVRALK</sequence>
<dbReference type="AlphaFoldDB" id="A0A7Z1AUW0"/>
<proteinExistence type="predicted"/>
<accession>A0A7Z1AUW0</accession>
<name>A0A7Z1AUW0_9PSEU</name>
<evidence type="ECO:0000313" key="2">
    <source>
        <dbReference type="EMBL" id="OLF06054.1"/>
    </source>
</evidence>
<dbReference type="OrthoDB" id="6620093at2"/>
<dbReference type="CDD" id="cd03784">
    <property type="entry name" value="GT1_Gtf-like"/>
    <property type="match status" value="1"/>
</dbReference>
<dbReference type="FunFam" id="3.40.50.2000:FF:000072">
    <property type="entry name" value="Glycosyl transferase"/>
    <property type="match status" value="1"/>
</dbReference>
<evidence type="ECO:0000259" key="1">
    <source>
        <dbReference type="Pfam" id="PF06722"/>
    </source>
</evidence>
<dbReference type="EMBL" id="MSIF01000024">
    <property type="protein sequence ID" value="OLF06054.1"/>
    <property type="molecule type" value="Genomic_DNA"/>
</dbReference>
<dbReference type="InterPro" id="IPR050426">
    <property type="entry name" value="Glycosyltransferase_28"/>
</dbReference>
<dbReference type="Pfam" id="PF06722">
    <property type="entry name" value="EryCIII-like_C"/>
    <property type="match status" value="1"/>
</dbReference>
<feature type="domain" description="Erythromycin biosynthesis protein CIII-like C-terminal" evidence="1">
    <location>
        <begin position="301"/>
        <end position="419"/>
    </location>
</feature>
<organism evidence="2 3">
    <name type="scientific">Actinophytocola xinjiangensis</name>
    <dbReference type="NCBI Taxonomy" id="485602"/>
    <lineage>
        <taxon>Bacteria</taxon>
        <taxon>Bacillati</taxon>
        <taxon>Actinomycetota</taxon>
        <taxon>Actinomycetes</taxon>
        <taxon>Pseudonocardiales</taxon>
        <taxon>Pseudonocardiaceae</taxon>
    </lineage>
</organism>
<evidence type="ECO:0000313" key="3">
    <source>
        <dbReference type="Proteomes" id="UP000185696"/>
    </source>
</evidence>
<dbReference type="RefSeq" id="WP_075137145.1">
    <property type="nucleotide sequence ID" value="NZ_MSIF01000024.1"/>
</dbReference>
<dbReference type="PANTHER" id="PTHR48050:SF13">
    <property type="entry name" value="STEROL 3-BETA-GLUCOSYLTRANSFERASE UGT80A2"/>
    <property type="match status" value="1"/>
</dbReference>
<keyword evidence="3" id="KW-1185">Reference proteome</keyword>
<dbReference type="Gene3D" id="3.40.50.2000">
    <property type="entry name" value="Glycogen Phosphorylase B"/>
    <property type="match status" value="2"/>
</dbReference>
<reference evidence="2 3" key="1">
    <citation type="submission" date="2016-12" db="EMBL/GenBank/DDBJ databases">
        <title>The draft genome sequence of Actinophytocola xinjiangensis.</title>
        <authorList>
            <person name="Wang W."/>
            <person name="Yuan L."/>
        </authorList>
    </citation>
    <scope>NUCLEOTIDE SEQUENCE [LARGE SCALE GENOMIC DNA]</scope>
    <source>
        <strain evidence="2 3">CGMCC 4.4663</strain>
    </source>
</reference>
<dbReference type="InterPro" id="IPR010610">
    <property type="entry name" value="EryCIII-like_C"/>
</dbReference>